<name>A0A450U911_9GAMM</name>
<dbReference type="AlphaFoldDB" id="A0A450U911"/>
<dbReference type="EMBL" id="CAADFF010000010">
    <property type="protein sequence ID" value="VFJ88520.1"/>
    <property type="molecule type" value="Genomic_DNA"/>
</dbReference>
<proteinExistence type="predicted"/>
<gene>
    <name evidence="2" type="ORF">BECKLFY1418B_GA0070995_101050</name>
</gene>
<accession>A0A450U911</accession>
<feature type="coiled-coil region" evidence="1">
    <location>
        <begin position="59"/>
        <end position="86"/>
    </location>
</feature>
<protein>
    <submittedName>
        <fullName evidence="2">Uncharacterized protein</fullName>
    </submittedName>
</protein>
<keyword evidence="1" id="KW-0175">Coiled coil</keyword>
<sequence length="132" mass="15029">MFPYTIQASITGKYSSWSVLKEEFMATMPEHLMLEYDESNIGEWNMLGILDAKPSRSNHRTIEEILKQLEETVEQLEDDREVDGGDNPNAAIKLMANLFGTMAKAFVGRSEEQYGMTSLMIFREVAGQQRIS</sequence>
<organism evidence="2">
    <name type="scientific">Candidatus Kentrum sp. LFY</name>
    <dbReference type="NCBI Taxonomy" id="2126342"/>
    <lineage>
        <taxon>Bacteria</taxon>
        <taxon>Pseudomonadati</taxon>
        <taxon>Pseudomonadota</taxon>
        <taxon>Gammaproteobacteria</taxon>
        <taxon>Candidatus Kentrum</taxon>
    </lineage>
</organism>
<evidence type="ECO:0000313" key="2">
    <source>
        <dbReference type="EMBL" id="VFJ88520.1"/>
    </source>
</evidence>
<reference evidence="2" key="1">
    <citation type="submission" date="2019-02" db="EMBL/GenBank/DDBJ databases">
        <authorList>
            <person name="Gruber-Vodicka R. H."/>
            <person name="Seah K. B. B."/>
        </authorList>
    </citation>
    <scope>NUCLEOTIDE SEQUENCE</scope>
    <source>
        <strain evidence="2">BECK_M7</strain>
    </source>
</reference>
<evidence type="ECO:0000256" key="1">
    <source>
        <dbReference type="SAM" id="Coils"/>
    </source>
</evidence>